<name>A0ABV2VS64_9ACTN</name>
<keyword evidence="1" id="KW-0732">Signal</keyword>
<protein>
    <submittedName>
        <fullName evidence="2">Uncharacterized protein</fullName>
    </submittedName>
</protein>
<comment type="caution">
    <text evidence="2">The sequence shown here is derived from an EMBL/GenBank/DDBJ whole genome shotgun (WGS) entry which is preliminary data.</text>
</comment>
<sequence length="111" mass="11947">MLRANRLSLTRRRRLLAAALAAAVTSTLAGVPAQGEPAAGGEQQVDLAPLTRPFVMPGFKEQEFNGALFVGEGETRFSVSVDLLTRDNKVVHENMVPNIRRIGPIATDGSY</sequence>
<feature type="chain" id="PRO_5046750324" evidence="1">
    <location>
        <begin position="30"/>
        <end position="111"/>
    </location>
</feature>
<gene>
    <name evidence="2" type="ORF">ABZ071_27805</name>
</gene>
<accession>A0ABV2VS64</accession>
<evidence type="ECO:0000256" key="1">
    <source>
        <dbReference type="SAM" id="SignalP"/>
    </source>
</evidence>
<evidence type="ECO:0000313" key="2">
    <source>
        <dbReference type="EMBL" id="MEU0155638.1"/>
    </source>
</evidence>
<organism evidence="2 3">
    <name type="scientific">Micromonospora fulviviridis</name>
    <dbReference type="NCBI Taxonomy" id="47860"/>
    <lineage>
        <taxon>Bacteria</taxon>
        <taxon>Bacillati</taxon>
        <taxon>Actinomycetota</taxon>
        <taxon>Actinomycetes</taxon>
        <taxon>Micromonosporales</taxon>
        <taxon>Micromonosporaceae</taxon>
        <taxon>Micromonospora</taxon>
    </lineage>
</organism>
<proteinExistence type="predicted"/>
<feature type="signal peptide" evidence="1">
    <location>
        <begin position="1"/>
        <end position="29"/>
    </location>
</feature>
<keyword evidence="3" id="KW-1185">Reference proteome</keyword>
<dbReference type="RefSeq" id="WP_355667213.1">
    <property type="nucleotide sequence ID" value="NZ_JBEXRX010000118.1"/>
</dbReference>
<dbReference type="Proteomes" id="UP001550348">
    <property type="component" value="Unassembled WGS sequence"/>
</dbReference>
<reference evidence="2 3" key="1">
    <citation type="submission" date="2024-06" db="EMBL/GenBank/DDBJ databases">
        <title>The Natural Products Discovery Center: Release of the First 8490 Sequenced Strains for Exploring Actinobacteria Biosynthetic Diversity.</title>
        <authorList>
            <person name="Kalkreuter E."/>
            <person name="Kautsar S.A."/>
            <person name="Yang D."/>
            <person name="Bader C.D."/>
            <person name="Teijaro C.N."/>
            <person name="Fluegel L."/>
            <person name="Davis C.M."/>
            <person name="Simpson J.R."/>
            <person name="Lauterbach L."/>
            <person name="Steele A.D."/>
            <person name="Gui C."/>
            <person name="Meng S."/>
            <person name="Li G."/>
            <person name="Viehrig K."/>
            <person name="Ye F."/>
            <person name="Su P."/>
            <person name="Kiefer A.F."/>
            <person name="Nichols A."/>
            <person name="Cepeda A.J."/>
            <person name="Yan W."/>
            <person name="Fan B."/>
            <person name="Jiang Y."/>
            <person name="Adhikari A."/>
            <person name="Zheng C.-J."/>
            <person name="Schuster L."/>
            <person name="Cowan T.M."/>
            <person name="Smanski M.J."/>
            <person name="Chevrette M.G."/>
            <person name="De Carvalho L.P.S."/>
            <person name="Shen B."/>
        </authorList>
    </citation>
    <scope>NUCLEOTIDE SEQUENCE [LARGE SCALE GENOMIC DNA]</scope>
    <source>
        <strain evidence="2 3">NPDC006286</strain>
    </source>
</reference>
<evidence type="ECO:0000313" key="3">
    <source>
        <dbReference type="Proteomes" id="UP001550348"/>
    </source>
</evidence>
<dbReference type="EMBL" id="JBEXRX010000118">
    <property type="protein sequence ID" value="MEU0155638.1"/>
    <property type="molecule type" value="Genomic_DNA"/>
</dbReference>